<evidence type="ECO:0000313" key="2">
    <source>
        <dbReference type="Proteomes" id="UP000607653"/>
    </source>
</evidence>
<evidence type="ECO:0000313" key="1">
    <source>
        <dbReference type="EMBL" id="DAD47035.1"/>
    </source>
</evidence>
<dbReference type="EMBL" id="DUZY01000008">
    <property type="protein sequence ID" value="DAD47035.1"/>
    <property type="molecule type" value="Genomic_DNA"/>
</dbReference>
<dbReference type="Proteomes" id="UP000607653">
    <property type="component" value="Unassembled WGS sequence"/>
</dbReference>
<keyword evidence="2" id="KW-1185">Reference proteome</keyword>
<accession>A0A822ZUK8</accession>
<organism evidence="1 2">
    <name type="scientific">Nelumbo nucifera</name>
    <name type="common">Sacred lotus</name>
    <dbReference type="NCBI Taxonomy" id="4432"/>
    <lineage>
        <taxon>Eukaryota</taxon>
        <taxon>Viridiplantae</taxon>
        <taxon>Streptophyta</taxon>
        <taxon>Embryophyta</taxon>
        <taxon>Tracheophyta</taxon>
        <taxon>Spermatophyta</taxon>
        <taxon>Magnoliopsida</taxon>
        <taxon>Proteales</taxon>
        <taxon>Nelumbonaceae</taxon>
        <taxon>Nelumbo</taxon>
    </lineage>
</organism>
<dbReference type="AlphaFoldDB" id="A0A822ZUK8"/>
<reference evidence="1 2" key="1">
    <citation type="journal article" date="2020" name="Mol. Biol. Evol.">
        <title>Distinct Expression and Methylation Patterns for Genes with Different Fates following a Single Whole-Genome Duplication in Flowering Plants.</title>
        <authorList>
            <person name="Shi T."/>
            <person name="Rahmani R.S."/>
            <person name="Gugger P.F."/>
            <person name="Wang M."/>
            <person name="Li H."/>
            <person name="Zhang Y."/>
            <person name="Li Z."/>
            <person name="Wang Q."/>
            <person name="Van de Peer Y."/>
            <person name="Marchal K."/>
            <person name="Chen J."/>
        </authorList>
    </citation>
    <scope>NUCLEOTIDE SEQUENCE [LARGE SCALE GENOMIC DNA]</scope>
    <source>
        <tissue evidence="1">Leaf</tissue>
    </source>
</reference>
<gene>
    <name evidence="1" type="ORF">HUJ06_016972</name>
</gene>
<proteinExistence type="predicted"/>
<name>A0A822ZUK8_NELNU</name>
<comment type="caution">
    <text evidence="1">The sequence shown here is derived from an EMBL/GenBank/DDBJ whole genome shotgun (WGS) entry which is preliminary data.</text>
</comment>
<protein>
    <submittedName>
        <fullName evidence="1">Uncharacterized protein</fullName>
    </submittedName>
</protein>
<sequence length="59" mass="6968">MTRMLDKETSNTSKNDTIIWRWDDSWVISTKSFFRKPVHSYQLDAMDFPGNSAPWLVDT</sequence>